<proteinExistence type="predicted"/>
<gene>
    <name evidence="1" type="ORF">CLV67_110288</name>
</gene>
<reference evidence="1 2" key="1">
    <citation type="submission" date="2018-03" db="EMBL/GenBank/DDBJ databases">
        <title>Genomic Encyclopedia of Archaeal and Bacterial Type Strains, Phase II (KMG-II): from individual species to whole genera.</title>
        <authorList>
            <person name="Goeker M."/>
        </authorList>
    </citation>
    <scope>NUCLEOTIDE SEQUENCE [LARGE SCALE GENOMIC DNA]</scope>
    <source>
        <strain evidence="1 2">DSM 43146</strain>
    </source>
</reference>
<comment type="caution">
    <text evidence="1">The sequence shown here is derived from an EMBL/GenBank/DDBJ whole genome shotgun (WGS) entry which is preliminary data.</text>
</comment>
<evidence type="ECO:0000313" key="2">
    <source>
        <dbReference type="Proteomes" id="UP000239415"/>
    </source>
</evidence>
<dbReference type="EMBL" id="PVMZ01000010">
    <property type="protein sequence ID" value="PRX19536.1"/>
    <property type="molecule type" value="Genomic_DNA"/>
</dbReference>
<dbReference type="Proteomes" id="UP000239415">
    <property type="component" value="Unassembled WGS sequence"/>
</dbReference>
<protein>
    <submittedName>
        <fullName evidence="1">Uncharacterized protein</fullName>
    </submittedName>
</protein>
<organism evidence="1 2">
    <name type="scientific">Actinoplanes italicus</name>
    <dbReference type="NCBI Taxonomy" id="113567"/>
    <lineage>
        <taxon>Bacteria</taxon>
        <taxon>Bacillati</taxon>
        <taxon>Actinomycetota</taxon>
        <taxon>Actinomycetes</taxon>
        <taxon>Micromonosporales</taxon>
        <taxon>Micromonosporaceae</taxon>
        <taxon>Actinoplanes</taxon>
    </lineage>
</organism>
<keyword evidence="2" id="KW-1185">Reference proteome</keyword>
<accession>A0A2T0K9S2</accession>
<name>A0A2T0K9S2_9ACTN</name>
<evidence type="ECO:0000313" key="1">
    <source>
        <dbReference type="EMBL" id="PRX19536.1"/>
    </source>
</evidence>
<sequence length="204" mass="22278">MPSGFRPVGEPEVVLAFLRGEIDSERFGAGVRAALAEVGGSRLVRHPDLDSDLENLARERALATARGWREGGMFEGFPERVDWYHGVLPPDVLARVRYIDYSYWNELSGGSRRPADVPATLRSGRLPQWVTELGTDWCFQLAALLAGAESVGDLIVMAAPGLERLVVLEGHARLTGVFVGGLEKRVTVRAYVGVSAAVDRWGCF</sequence>
<dbReference type="AlphaFoldDB" id="A0A2T0K9S2"/>